<dbReference type="InterPro" id="IPR044751">
    <property type="entry name" value="Ion_transp-like_CBS"/>
</dbReference>
<dbReference type="InterPro" id="IPR051676">
    <property type="entry name" value="UPF0053_domain"/>
</dbReference>
<name>A0A1L7CST0_9CORY</name>
<evidence type="ECO:0000313" key="13">
    <source>
        <dbReference type="Proteomes" id="UP000185434"/>
    </source>
</evidence>
<feature type="domain" description="CBS" evidence="10">
    <location>
        <begin position="289"/>
        <end position="349"/>
    </location>
</feature>
<keyword evidence="6 8" id="KW-0472">Membrane</keyword>
<evidence type="ECO:0000256" key="8">
    <source>
        <dbReference type="PROSITE-ProRule" id="PRU01193"/>
    </source>
</evidence>
<keyword evidence="2" id="KW-1003">Cell membrane</keyword>
<dbReference type="CDD" id="cd04590">
    <property type="entry name" value="CBS_pair_CorC_HlyC_assoc"/>
    <property type="match status" value="1"/>
</dbReference>
<feature type="domain" description="CNNM transmembrane" evidence="11">
    <location>
        <begin position="1"/>
        <end position="202"/>
    </location>
</feature>
<evidence type="ECO:0000259" key="11">
    <source>
        <dbReference type="PROSITE" id="PS51846"/>
    </source>
</evidence>
<dbReference type="KEGG" id="cfk:CFRA_06050"/>
<feature type="transmembrane region" description="Helical" evidence="9">
    <location>
        <begin position="6"/>
        <end position="28"/>
    </location>
</feature>
<feature type="transmembrane region" description="Helical" evidence="9">
    <location>
        <begin position="98"/>
        <end position="119"/>
    </location>
</feature>
<evidence type="ECO:0000256" key="9">
    <source>
        <dbReference type="SAM" id="Phobius"/>
    </source>
</evidence>
<gene>
    <name evidence="12" type="ORF">CFRA_06050</name>
</gene>
<evidence type="ECO:0000313" key="12">
    <source>
        <dbReference type="EMBL" id="APT88879.1"/>
    </source>
</evidence>
<dbReference type="SUPFAM" id="SSF54631">
    <property type="entry name" value="CBS-domain pair"/>
    <property type="match status" value="1"/>
</dbReference>
<evidence type="ECO:0000256" key="4">
    <source>
        <dbReference type="ARBA" id="ARBA00022737"/>
    </source>
</evidence>
<dbReference type="AlphaFoldDB" id="A0A1L7CST0"/>
<evidence type="ECO:0000256" key="3">
    <source>
        <dbReference type="ARBA" id="ARBA00022692"/>
    </source>
</evidence>
<dbReference type="Gene3D" id="3.10.580.10">
    <property type="entry name" value="CBS-domain"/>
    <property type="match status" value="1"/>
</dbReference>
<dbReference type="EMBL" id="CP009247">
    <property type="protein sequence ID" value="APT88879.1"/>
    <property type="molecule type" value="Genomic_DNA"/>
</dbReference>
<reference evidence="12 13" key="1">
    <citation type="submission" date="2014-08" db="EMBL/GenBank/DDBJ databases">
        <title>Complete genome sequence of Corynebacterium frankenforstense ST18(T) (=DSM 45800(T)), isolated from raw cow milk.</title>
        <authorList>
            <person name="Ruckert C."/>
            <person name="Albersmeier A."/>
            <person name="Winkler A."/>
            <person name="Lipski A."/>
            <person name="Kalinowski J."/>
        </authorList>
    </citation>
    <scope>NUCLEOTIDE SEQUENCE [LARGE SCALE GENOMIC DNA]</scope>
    <source>
        <strain evidence="12 13">ST18</strain>
    </source>
</reference>
<proteinExistence type="predicted"/>
<keyword evidence="7" id="KW-0129">CBS domain</keyword>
<dbReference type="GO" id="GO:0005886">
    <property type="term" value="C:plasma membrane"/>
    <property type="evidence" value="ECO:0007669"/>
    <property type="project" value="UniProtKB-SubCell"/>
</dbReference>
<evidence type="ECO:0000256" key="1">
    <source>
        <dbReference type="ARBA" id="ARBA00004651"/>
    </source>
</evidence>
<comment type="subcellular location">
    <subcellularLocation>
        <location evidence="1">Cell membrane</location>
        <topology evidence="1">Multi-pass membrane protein</topology>
    </subcellularLocation>
</comment>
<evidence type="ECO:0000256" key="6">
    <source>
        <dbReference type="ARBA" id="ARBA00023136"/>
    </source>
</evidence>
<keyword evidence="5 8" id="KW-1133">Transmembrane helix</keyword>
<keyword evidence="13" id="KW-1185">Reference proteome</keyword>
<feature type="domain" description="CBS" evidence="10">
    <location>
        <begin position="221"/>
        <end position="282"/>
    </location>
</feature>
<dbReference type="PANTHER" id="PTHR43099:SF5">
    <property type="entry name" value="HLYC_CORC FAMILY TRANSPORTER"/>
    <property type="match status" value="1"/>
</dbReference>
<feature type="transmembrane region" description="Helical" evidence="9">
    <location>
        <begin position="56"/>
        <end position="78"/>
    </location>
</feature>
<dbReference type="OrthoDB" id="110231at2"/>
<dbReference type="InterPro" id="IPR000644">
    <property type="entry name" value="CBS_dom"/>
</dbReference>
<evidence type="ECO:0000256" key="2">
    <source>
        <dbReference type="ARBA" id="ARBA00022475"/>
    </source>
</evidence>
<evidence type="ECO:0000256" key="7">
    <source>
        <dbReference type="PROSITE-ProRule" id="PRU00703"/>
    </source>
</evidence>
<dbReference type="InterPro" id="IPR002550">
    <property type="entry name" value="CNNM"/>
</dbReference>
<keyword evidence="4" id="KW-0677">Repeat</keyword>
<dbReference type="PANTHER" id="PTHR43099">
    <property type="entry name" value="UPF0053 PROTEIN YRKA"/>
    <property type="match status" value="1"/>
</dbReference>
<dbReference type="PROSITE" id="PS51371">
    <property type="entry name" value="CBS"/>
    <property type="match status" value="2"/>
</dbReference>
<dbReference type="PROSITE" id="PS51846">
    <property type="entry name" value="CNNM"/>
    <property type="match status" value="1"/>
</dbReference>
<protein>
    <submittedName>
        <fullName evidence="12">Membrane protein</fullName>
    </submittedName>
</protein>
<evidence type="ECO:0000256" key="5">
    <source>
        <dbReference type="ARBA" id="ARBA00022989"/>
    </source>
</evidence>
<dbReference type="InterPro" id="IPR046342">
    <property type="entry name" value="CBS_dom_sf"/>
</dbReference>
<dbReference type="Proteomes" id="UP000185434">
    <property type="component" value="Chromosome"/>
</dbReference>
<dbReference type="STRING" id="1437875.CFRA_06050"/>
<sequence length="350" mass="38443">MNIVTTVAMIAGLLLANAFFVASEFCLISSRRDRIESLIAQGKPAAKKVLHATEHLSIMLAGSQFGITICSLVLGKVAEPAVAHFIEEPFLALGLPEGLLHPIAFAVALAVITFLHILFGEMVPKNIAIAGPERLAMWLAPAIIGWVKITRPFIEFLNWLARVTLHAVGIEQKDELNSTVDQEQLATMLAESRAEGYLDAEEHARLNKALRTENRSLGEVVIPLEKVRTLDFGASGPTLGELEELLVETGFSRFPVTGRDGSFLGYVHVKDVLDRMTDGDPSETIPRERLRPLITVDADQPLDEALHTLHVRNAHMAQVRKLGRLTGVVTLEDLIEEYVGTVSDWTHEEA</sequence>
<organism evidence="12 13">
    <name type="scientific">Corynebacterium frankenforstense DSM 45800</name>
    <dbReference type="NCBI Taxonomy" id="1437875"/>
    <lineage>
        <taxon>Bacteria</taxon>
        <taxon>Bacillati</taxon>
        <taxon>Actinomycetota</taxon>
        <taxon>Actinomycetes</taxon>
        <taxon>Mycobacteriales</taxon>
        <taxon>Corynebacteriaceae</taxon>
        <taxon>Corynebacterium</taxon>
    </lineage>
</organism>
<accession>A0A1L7CST0</accession>
<keyword evidence="3 8" id="KW-0812">Transmembrane</keyword>
<dbReference type="Pfam" id="PF00571">
    <property type="entry name" value="CBS"/>
    <property type="match status" value="2"/>
</dbReference>
<evidence type="ECO:0000259" key="10">
    <source>
        <dbReference type="PROSITE" id="PS51371"/>
    </source>
</evidence>
<dbReference type="Pfam" id="PF01595">
    <property type="entry name" value="CNNM"/>
    <property type="match status" value="1"/>
</dbReference>